<evidence type="ECO:0000313" key="3">
    <source>
        <dbReference type="Proteomes" id="UP001501598"/>
    </source>
</evidence>
<name>A0ABP8RSM0_9PSEU</name>
<evidence type="ECO:0008006" key="4">
    <source>
        <dbReference type="Google" id="ProtNLM"/>
    </source>
</evidence>
<evidence type="ECO:0000256" key="1">
    <source>
        <dbReference type="SAM" id="MobiDB-lite"/>
    </source>
</evidence>
<evidence type="ECO:0000313" key="2">
    <source>
        <dbReference type="EMBL" id="GAA4546770.1"/>
    </source>
</evidence>
<feature type="compositionally biased region" description="Basic residues" evidence="1">
    <location>
        <begin position="297"/>
        <end position="308"/>
    </location>
</feature>
<proteinExistence type="predicted"/>
<sequence>MIAILRRVFGMIRPCRHTLSPALRTEWMGHLCGLCYALRDDHGQAARLATNYDGLLISVLLDAQAPAGRRTAGPCPLRGMRRQSVATGEGARLAATVSLILASATLADHAADGDGPYARRSVAAAARRVAGGWSRRAAGTAADLELSSAVLLDAVARQPGLERSGSSLLTVTEPTETATAAAFAHTAVLAGWPDNAAPLAEVGRLFGRLAHLLDAVEDLRADAATGAWNPLAATGTDLTAARALADDAALGVRLALDEVRWSRRRLAHRLLVHELNRSIGHAFAHAAADPDEDGSTRRKRGRAPRHGPQRGLVPGCAAAVGLFCTCRMCCADTFPHPWTGEPVEGWCRNETCEGVCDCTDMSCDCCDCCGDCDCCSCDCNC</sequence>
<reference evidence="3" key="1">
    <citation type="journal article" date="2019" name="Int. J. Syst. Evol. Microbiol.">
        <title>The Global Catalogue of Microorganisms (GCM) 10K type strain sequencing project: providing services to taxonomists for standard genome sequencing and annotation.</title>
        <authorList>
            <consortium name="The Broad Institute Genomics Platform"/>
            <consortium name="The Broad Institute Genome Sequencing Center for Infectious Disease"/>
            <person name="Wu L."/>
            <person name="Ma J."/>
        </authorList>
    </citation>
    <scope>NUCLEOTIDE SEQUENCE [LARGE SCALE GENOMIC DNA]</scope>
    <source>
        <strain evidence="3">JCM 17906</strain>
    </source>
</reference>
<comment type="caution">
    <text evidence="2">The sequence shown here is derived from an EMBL/GenBank/DDBJ whole genome shotgun (WGS) entry which is preliminary data.</text>
</comment>
<organism evidence="2 3">
    <name type="scientific">Pseudonocardia xishanensis</name>
    <dbReference type="NCBI Taxonomy" id="630995"/>
    <lineage>
        <taxon>Bacteria</taxon>
        <taxon>Bacillati</taxon>
        <taxon>Actinomycetota</taxon>
        <taxon>Actinomycetes</taxon>
        <taxon>Pseudonocardiales</taxon>
        <taxon>Pseudonocardiaceae</taxon>
        <taxon>Pseudonocardia</taxon>
    </lineage>
</organism>
<feature type="region of interest" description="Disordered" evidence="1">
    <location>
        <begin position="286"/>
        <end position="309"/>
    </location>
</feature>
<dbReference type="Proteomes" id="UP001501598">
    <property type="component" value="Unassembled WGS sequence"/>
</dbReference>
<keyword evidence="3" id="KW-1185">Reference proteome</keyword>
<accession>A0ABP8RSM0</accession>
<protein>
    <recommendedName>
        <fullName evidence="4">Regulatory protein</fullName>
    </recommendedName>
</protein>
<dbReference type="InterPro" id="IPR043740">
    <property type="entry name" value="DUF5685"/>
</dbReference>
<dbReference type="Pfam" id="PF18937">
    <property type="entry name" value="DUF5685"/>
    <property type="match status" value="1"/>
</dbReference>
<dbReference type="EMBL" id="BAABGT010000033">
    <property type="protein sequence ID" value="GAA4546770.1"/>
    <property type="molecule type" value="Genomic_DNA"/>
</dbReference>
<gene>
    <name evidence="2" type="ORF">GCM10023175_29680</name>
</gene>